<comment type="caution">
    <text evidence="1">The sequence shown here is derived from an EMBL/GenBank/DDBJ whole genome shotgun (WGS) entry which is preliminary data.</text>
</comment>
<dbReference type="InterPro" id="IPR012347">
    <property type="entry name" value="Ferritin-like"/>
</dbReference>
<dbReference type="InterPro" id="IPR009078">
    <property type="entry name" value="Ferritin-like_SF"/>
</dbReference>
<dbReference type="Proteomes" id="UP000602745">
    <property type="component" value="Unassembled WGS sequence"/>
</dbReference>
<dbReference type="InterPro" id="IPR047114">
    <property type="entry name" value="YciF"/>
</dbReference>
<protein>
    <submittedName>
        <fullName evidence="1">YciE/YciF family protein</fullName>
    </submittedName>
</protein>
<evidence type="ECO:0000313" key="1">
    <source>
        <dbReference type="EMBL" id="GGE43226.1"/>
    </source>
</evidence>
<evidence type="ECO:0000313" key="2">
    <source>
        <dbReference type="Proteomes" id="UP000602745"/>
    </source>
</evidence>
<dbReference type="EMBL" id="BMCP01000002">
    <property type="protein sequence ID" value="GGE43226.1"/>
    <property type="molecule type" value="Genomic_DNA"/>
</dbReference>
<proteinExistence type="predicted"/>
<dbReference type="PANTHER" id="PTHR30565">
    <property type="entry name" value="PROTEIN YCIF"/>
    <property type="match status" value="1"/>
</dbReference>
<dbReference type="AlphaFoldDB" id="A0A8J3DT10"/>
<sequence length="160" mass="18038">MKTMDDLFLHMLKDVYHAEKQLVRALKQMAKQAKDDQLKQAFEKHREETIGQIERLDQVFEMLDKAARGVPCEAMQGLVAEAKEVIEEAEDKEVLDAGLLAAAQAVEHYEIARYGTLVAWANQLGLKDAAKLFEQTLAEEKKTDELLSKLALQNVNKKAA</sequence>
<name>A0A8J3DT10_9RHOB</name>
<dbReference type="CDD" id="cd07909">
    <property type="entry name" value="YciF"/>
    <property type="match status" value="1"/>
</dbReference>
<dbReference type="PANTHER" id="PTHR30565:SF9">
    <property type="entry name" value="PROTEIN YCIF"/>
    <property type="match status" value="1"/>
</dbReference>
<dbReference type="InterPro" id="IPR010287">
    <property type="entry name" value="DUF892_YciF-like"/>
</dbReference>
<reference evidence="1" key="2">
    <citation type="submission" date="2020-09" db="EMBL/GenBank/DDBJ databases">
        <authorList>
            <person name="Sun Q."/>
            <person name="Sedlacek I."/>
        </authorList>
    </citation>
    <scope>NUCLEOTIDE SEQUENCE</scope>
    <source>
        <strain evidence="1">CCM 7684</strain>
    </source>
</reference>
<dbReference type="Pfam" id="PF05974">
    <property type="entry name" value="DUF892"/>
    <property type="match status" value="1"/>
</dbReference>
<dbReference type="SUPFAM" id="SSF47240">
    <property type="entry name" value="Ferritin-like"/>
    <property type="match status" value="1"/>
</dbReference>
<organism evidence="1 2">
    <name type="scientific">Agaricicola taiwanensis</name>
    <dbReference type="NCBI Taxonomy" id="591372"/>
    <lineage>
        <taxon>Bacteria</taxon>
        <taxon>Pseudomonadati</taxon>
        <taxon>Pseudomonadota</taxon>
        <taxon>Alphaproteobacteria</taxon>
        <taxon>Rhodobacterales</taxon>
        <taxon>Paracoccaceae</taxon>
        <taxon>Agaricicola</taxon>
    </lineage>
</organism>
<accession>A0A8J3DT10</accession>
<reference evidence="1" key="1">
    <citation type="journal article" date="2014" name="Int. J. Syst. Evol. Microbiol.">
        <title>Complete genome sequence of Corynebacterium casei LMG S-19264T (=DSM 44701T), isolated from a smear-ripened cheese.</title>
        <authorList>
            <consortium name="US DOE Joint Genome Institute (JGI-PGF)"/>
            <person name="Walter F."/>
            <person name="Albersmeier A."/>
            <person name="Kalinowski J."/>
            <person name="Ruckert C."/>
        </authorList>
    </citation>
    <scope>NUCLEOTIDE SEQUENCE</scope>
    <source>
        <strain evidence="1">CCM 7684</strain>
    </source>
</reference>
<gene>
    <name evidence="1" type="ORF">GCM10007276_20620</name>
</gene>
<dbReference type="Gene3D" id="1.20.1260.10">
    <property type="match status" value="1"/>
</dbReference>
<keyword evidence="2" id="KW-1185">Reference proteome</keyword>
<dbReference type="RefSeq" id="WP_188409634.1">
    <property type="nucleotide sequence ID" value="NZ_BMCP01000002.1"/>
</dbReference>